<comment type="caution">
    <text evidence="1">The sequence shown here is derived from an EMBL/GenBank/DDBJ whole genome shotgun (WGS) entry which is preliminary data.</text>
</comment>
<keyword evidence="2" id="KW-1185">Reference proteome</keyword>
<protein>
    <submittedName>
        <fullName evidence="1">Uncharacterized protein</fullName>
    </submittedName>
</protein>
<proteinExistence type="predicted"/>
<evidence type="ECO:0000313" key="2">
    <source>
        <dbReference type="Proteomes" id="UP001055811"/>
    </source>
</evidence>
<evidence type="ECO:0000313" key="1">
    <source>
        <dbReference type="EMBL" id="KAI3724168.1"/>
    </source>
</evidence>
<accession>A0ACB9BQ45</accession>
<dbReference type="EMBL" id="CM042014">
    <property type="protein sequence ID" value="KAI3724168.1"/>
    <property type="molecule type" value="Genomic_DNA"/>
</dbReference>
<name>A0ACB9BQ45_CICIN</name>
<reference evidence="2" key="1">
    <citation type="journal article" date="2022" name="Mol. Ecol. Resour.">
        <title>The genomes of chicory, endive, great burdock and yacon provide insights into Asteraceae palaeo-polyploidization history and plant inulin production.</title>
        <authorList>
            <person name="Fan W."/>
            <person name="Wang S."/>
            <person name="Wang H."/>
            <person name="Wang A."/>
            <person name="Jiang F."/>
            <person name="Liu H."/>
            <person name="Zhao H."/>
            <person name="Xu D."/>
            <person name="Zhang Y."/>
        </authorList>
    </citation>
    <scope>NUCLEOTIDE SEQUENCE [LARGE SCALE GENOMIC DNA]</scope>
    <source>
        <strain evidence="2">cv. Punajuju</strain>
    </source>
</reference>
<organism evidence="1 2">
    <name type="scientific">Cichorium intybus</name>
    <name type="common">Chicory</name>
    <dbReference type="NCBI Taxonomy" id="13427"/>
    <lineage>
        <taxon>Eukaryota</taxon>
        <taxon>Viridiplantae</taxon>
        <taxon>Streptophyta</taxon>
        <taxon>Embryophyta</taxon>
        <taxon>Tracheophyta</taxon>
        <taxon>Spermatophyta</taxon>
        <taxon>Magnoliopsida</taxon>
        <taxon>eudicotyledons</taxon>
        <taxon>Gunneridae</taxon>
        <taxon>Pentapetalae</taxon>
        <taxon>asterids</taxon>
        <taxon>campanulids</taxon>
        <taxon>Asterales</taxon>
        <taxon>Asteraceae</taxon>
        <taxon>Cichorioideae</taxon>
        <taxon>Cichorieae</taxon>
        <taxon>Cichoriinae</taxon>
        <taxon>Cichorium</taxon>
    </lineage>
</organism>
<reference evidence="1 2" key="2">
    <citation type="journal article" date="2022" name="Mol. Ecol. Resour.">
        <title>The genomes of chicory, endive, great burdock and yacon provide insights into Asteraceae paleo-polyploidization history and plant inulin production.</title>
        <authorList>
            <person name="Fan W."/>
            <person name="Wang S."/>
            <person name="Wang H."/>
            <person name="Wang A."/>
            <person name="Jiang F."/>
            <person name="Liu H."/>
            <person name="Zhao H."/>
            <person name="Xu D."/>
            <person name="Zhang Y."/>
        </authorList>
    </citation>
    <scope>NUCLEOTIDE SEQUENCE [LARGE SCALE GENOMIC DNA]</scope>
    <source>
        <strain evidence="2">cv. Punajuju</strain>
        <tissue evidence="1">Leaves</tissue>
    </source>
</reference>
<dbReference type="Proteomes" id="UP001055811">
    <property type="component" value="Linkage Group LG06"/>
</dbReference>
<gene>
    <name evidence="1" type="ORF">L2E82_35936</name>
</gene>
<sequence length="78" mass="8734">MYEMYQFSITISFDSGIKEFKKNLVLLNFSPLKGAAVVVGDNYGTTRRPTSSSSSLTLPTLHGFHPSRQETRSDFGDR</sequence>